<comment type="cofactor">
    <cofactor evidence="2">
        <name>Mg(2+)</name>
        <dbReference type="ChEBI" id="CHEBI:18420"/>
    </cofactor>
</comment>
<dbReference type="SUPFAM" id="SSF56059">
    <property type="entry name" value="Glutathione synthetase ATP-binding domain-like"/>
    <property type="match status" value="1"/>
</dbReference>
<sequence>FQGFLEVLGYKYVGSEVHSSSFAMDKIIAKQIFASHNLPIVKDIVIDRGYSIDHAVSKILDLIGLSVVIKPARQGSALGVALTRDQNDIQKGISDAFMFDERLLIEKRILGKEITVGVLETDQDTLAFPVIEVTTPMDKWYDFQHRYTAGLSDHIIPAELDTAQTQRLQNIAIKAHQALGCRDLSRADFIVPNENTEYLLEVNTLPGMTPTSLYPDGAAGLGINFAELVSYLTERAARR</sequence>
<comment type="cofactor">
    <cofactor evidence="1">
        <name>Mn(2+)</name>
        <dbReference type="ChEBI" id="CHEBI:29035"/>
    </cofactor>
</comment>
<dbReference type="Gene3D" id="3.30.470.20">
    <property type="entry name" value="ATP-grasp fold, B domain"/>
    <property type="match status" value="1"/>
</dbReference>
<dbReference type="AlphaFoldDB" id="A0A520RZ63"/>
<keyword evidence="10 14" id="KW-0067">ATP-binding</keyword>
<evidence type="ECO:0000256" key="14">
    <source>
        <dbReference type="PROSITE-ProRule" id="PRU00409"/>
    </source>
</evidence>
<dbReference type="InterPro" id="IPR000291">
    <property type="entry name" value="D-Ala_lig_Van_CS"/>
</dbReference>
<evidence type="ECO:0000256" key="9">
    <source>
        <dbReference type="ARBA" id="ARBA00022741"/>
    </source>
</evidence>
<keyword evidence="7" id="KW-0963">Cytoplasm</keyword>
<dbReference type="InterPro" id="IPR011095">
    <property type="entry name" value="Dala_Dala_lig_C"/>
</dbReference>
<name>A0A520RZ63_9GAMM</name>
<evidence type="ECO:0000256" key="2">
    <source>
        <dbReference type="ARBA" id="ARBA00001946"/>
    </source>
</evidence>
<protein>
    <recommendedName>
        <fullName evidence="6">D-alanine--D-alanine ligase</fullName>
        <ecNumber evidence="6">6.3.2.4</ecNumber>
    </recommendedName>
</protein>
<gene>
    <name evidence="16" type="ORF">EVA68_06850</name>
</gene>
<dbReference type="GO" id="GO:0046872">
    <property type="term" value="F:metal ion binding"/>
    <property type="evidence" value="ECO:0007669"/>
    <property type="project" value="InterPro"/>
</dbReference>
<dbReference type="GO" id="GO:0009252">
    <property type="term" value="P:peptidoglycan biosynthetic process"/>
    <property type="evidence" value="ECO:0007669"/>
    <property type="project" value="UniProtKB-KW"/>
</dbReference>
<dbReference type="PROSITE" id="PS00844">
    <property type="entry name" value="DALA_DALA_LIGASE_2"/>
    <property type="match status" value="1"/>
</dbReference>
<evidence type="ECO:0000313" key="16">
    <source>
        <dbReference type="EMBL" id="RZO75523.1"/>
    </source>
</evidence>
<evidence type="ECO:0000256" key="6">
    <source>
        <dbReference type="ARBA" id="ARBA00012216"/>
    </source>
</evidence>
<dbReference type="GO" id="GO:0008716">
    <property type="term" value="F:D-alanine-D-alanine ligase activity"/>
    <property type="evidence" value="ECO:0007669"/>
    <property type="project" value="UniProtKB-EC"/>
</dbReference>
<evidence type="ECO:0000256" key="10">
    <source>
        <dbReference type="ARBA" id="ARBA00022840"/>
    </source>
</evidence>
<dbReference type="Pfam" id="PF07478">
    <property type="entry name" value="Dala_Dala_lig_C"/>
    <property type="match status" value="1"/>
</dbReference>
<evidence type="ECO:0000256" key="5">
    <source>
        <dbReference type="ARBA" id="ARBA00010871"/>
    </source>
</evidence>
<accession>A0A520RZ63</accession>
<proteinExistence type="inferred from homology"/>
<comment type="subcellular location">
    <subcellularLocation>
        <location evidence="4">Cytoplasm</location>
    </subcellularLocation>
</comment>
<organism evidence="16 17">
    <name type="scientific">OM182 bacterium</name>
    <dbReference type="NCBI Taxonomy" id="2510334"/>
    <lineage>
        <taxon>Bacteria</taxon>
        <taxon>Pseudomonadati</taxon>
        <taxon>Pseudomonadota</taxon>
        <taxon>Gammaproteobacteria</taxon>
        <taxon>OMG group</taxon>
        <taxon>OM182 clade</taxon>
    </lineage>
</organism>
<evidence type="ECO:0000256" key="1">
    <source>
        <dbReference type="ARBA" id="ARBA00001936"/>
    </source>
</evidence>
<comment type="similarity">
    <text evidence="5">Belongs to the D-alanine--D-alanine ligase family.</text>
</comment>
<evidence type="ECO:0000256" key="12">
    <source>
        <dbReference type="ARBA" id="ARBA00022984"/>
    </source>
</evidence>
<dbReference type="Gene3D" id="3.40.50.20">
    <property type="match status" value="1"/>
</dbReference>
<dbReference type="InterPro" id="IPR013815">
    <property type="entry name" value="ATP_grasp_subdomain_1"/>
</dbReference>
<dbReference type="PROSITE" id="PS50975">
    <property type="entry name" value="ATP_GRASP"/>
    <property type="match status" value="1"/>
</dbReference>
<keyword evidence="12" id="KW-0573">Peptidoglycan synthesis</keyword>
<evidence type="ECO:0000256" key="8">
    <source>
        <dbReference type="ARBA" id="ARBA00022598"/>
    </source>
</evidence>
<dbReference type="PANTHER" id="PTHR23132:SF23">
    <property type="entry name" value="D-ALANINE--D-ALANINE LIGASE B"/>
    <property type="match status" value="1"/>
</dbReference>
<evidence type="ECO:0000256" key="13">
    <source>
        <dbReference type="ARBA" id="ARBA00047614"/>
    </source>
</evidence>
<dbReference type="PANTHER" id="PTHR23132">
    <property type="entry name" value="D-ALANINE--D-ALANINE LIGASE"/>
    <property type="match status" value="1"/>
</dbReference>
<comment type="caution">
    <text evidence="16">The sequence shown here is derived from an EMBL/GenBank/DDBJ whole genome shotgun (WGS) entry which is preliminary data.</text>
</comment>
<keyword evidence="11" id="KW-0133">Cell shape</keyword>
<dbReference type="InterPro" id="IPR011761">
    <property type="entry name" value="ATP-grasp"/>
</dbReference>
<evidence type="ECO:0000313" key="17">
    <source>
        <dbReference type="Proteomes" id="UP000316199"/>
    </source>
</evidence>
<comment type="catalytic activity">
    <reaction evidence="13">
        <text>2 D-alanine + ATP = D-alanyl-D-alanine + ADP + phosphate + H(+)</text>
        <dbReference type="Rhea" id="RHEA:11224"/>
        <dbReference type="ChEBI" id="CHEBI:15378"/>
        <dbReference type="ChEBI" id="CHEBI:30616"/>
        <dbReference type="ChEBI" id="CHEBI:43474"/>
        <dbReference type="ChEBI" id="CHEBI:57416"/>
        <dbReference type="ChEBI" id="CHEBI:57822"/>
        <dbReference type="ChEBI" id="CHEBI:456216"/>
        <dbReference type="EC" id="6.3.2.4"/>
    </reaction>
</comment>
<dbReference type="EC" id="6.3.2.4" evidence="6"/>
<evidence type="ECO:0000256" key="4">
    <source>
        <dbReference type="ARBA" id="ARBA00004496"/>
    </source>
</evidence>
<dbReference type="Proteomes" id="UP000316199">
    <property type="component" value="Unassembled WGS sequence"/>
</dbReference>
<comment type="function">
    <text evidence="3">Cell wall formation.</text>
</comment>
<dbReference type="Gene3D" id="3.30.1490.20">
    <property type="entry name" value="ATP-grasp fold, A domain"/>
    <property type="match status" value="1"/>
</dbReference>
<evidence type="ECO:0000256" key="7">
    <source>
        <dbReference type="ARBA" id="ARBA00022490"/>
    </source>
</evidence>
<reference evidence="16 17" key="1">
    <citation type="submission" date="2019-02" db="EMBL/GenBank/DDBJ databases">
        <title>Prokaryotic population dynamics and viral predation in marine succession experiment using metagenomics: the confinement effect.</title>
        <authorList>
            <person name="Haro-Moreno J.M."/>
            <person name="Rodriguez-Valera F."/>
            <person name="Lopez-Perez M."/>
        </authorList>
    </citation>
    <scope>NUCLEOTIDE SEQUENCE [LARGE SCALE GENOMIC DNA]</scope>
    <source>
        <strain evidence="16">MED-G157</strain>
    </source>
</reference>
<evidence type="ECO:0000256" key="11">
    <source>
        <dbReference type="ARBA" id="ARBA00022960"/>
    </source>
</evidence>
<evidence type="ECO:0000256" key="3">
    <source>
        <dbReference type="ARBA" id="ARBA00003921"/>
    </source>
</evidence>
<keyword evidence="8" id="KW-0436">Ligase</keyword>
<dbReference type="EMBL" id="SHAG01000032">
    <property type="protein sequence ID" value="RZO75523.1"/>
    <property type="molecule type" value="Genomic_DNA"/>
</dbReference>
<keyword evidence="9 14" id="KW-0547">Nucleotide-binding</keyword>
<feature type="domain" description="ATP-grasp" evidence="15">
    <location>
        <begin position="30"/>
        <end position="234"/>
    </location>
</feature>
<feature type="non-terminal residue" evidence="16">
    <location>
        <position position="1"/>
    </location>
</feature>
<evidence type="ECO:0000259" key="15">
    <source>
        <dbReference type="PROSITE" id="PS50975"/>
    </source>
</evidence>
<dbReference type="GO" id="GO:0005737">
    <property type="term" value="C:cytoplasm"/>
    <property type="evidence" value="ECO:0007669"/>
    <property type="project" value="UniProtKB-SubCell"/>
</dbReference>
<dbReference type="GO" id="GO:0008360">
    <property type="term" value="P:regulation of cell shape"/>
    <property type="evidence" value="ECO:0007669"/>
    <property type="project" value="UniProtKB-KW"/>
</dbReference>
<dbReference type="GO" id="GO:0005524">
    <property type="term" value="F:ATP binding"/>
    <property type="evidence" value="ECO:0007669"/>
    <property type="project" value="UniProtKB-UniRule"/>
</dbReference>